<dbReference type="AlphaFoldDB" id="A0A8S4AVN7"/>
<sequence length="121" mass="13521">MTVGLGGLDSQVILVPEDLVLMVMQALLGYLDSQVGKVTQEMPFLPGQVDLAYQALVGPWGKEESLVFQDIQDGRENKVHLDHQVSKESQDSPATLEHLVPQVHHVIIVRYHIQDIQEDLD</sequence>
<evidence type="ECO:0000313" key="1">
    <source>
        <dbReference type="EMBL" id="CAG5896747.1"/>
    </source>
</evidence>
<dbReference type="Proteomes" id="UP000677803">
    <property type="component" value="Unassembled WGS sequence"/>
</dbReference>
<proteinExistence type="predicted"/>
<organism evidence="1 2">
    <name type="scientific">Menidia menidia</name>
    <name type="common">Atlantic silverside</name>
    <dbReference type="NCBI Taxonomy" id="238744"/>
    <lineage>
        <taxon>Eukaryota</taxon>
        <taxon>Metazoa</taxon>
        <taxon>Chordata</taxon>
        <taxon>Craniata</taxon>
        <taxon>Vertebrata</taxon>
        <taxon>Euteleostomi</taxon>
        <taxon>Actinopterygii</taxon>
        <taxon>Neopterygii</taxon>
        <taxon>Teleostei</taxon>
        <taxon>Neoteleostei</taxon>
        <taxon>Acanthomorphata</taxon>
        <taxon>Ovalentaria</taxon>
        <taxon>Atherinomorphae</taxon>
        <taxon>Atheriniformes</taxon>
        <taxon>Atherinopsidae</taxon>
        <taxon>Menidiinae</taxon>
        <taxon>Menidia</taxon>
    </lineage>
</organism>
<reference evidence="1" key="1">
    <citation type="submission" date="2021-05" db="EMBL/GenBank/DDBJ databases">
        <authorList>
            <person name="Tigano A."/>
        </authorList>
    </citation>
    <scope>NUCLEOTIDE SEQUENCE</scope>
</reference>
<accession>A0A8S4AVN7</accession>
<protein>
    <submittedName>
        <fullName evidence="1">(Atlantic silverside) hypothetical protein</fullName>
    </submittedName>
</protein>
<name>A0A8S4AVN7_9TELE</name>
<dbReference type="EMBL" id="CAJRST010007779">
    <property type="protein sequence ID" value="CAG5896747.1"/>
    <property type="molecule type" value="Genomic_DNA"/>
</dbReference>
<evidence type="ECO:0000313" key="2">
    <source>
        <dbReference type="Proteomes" id="UP000677803"/>
    </source>
</evidence>
<gene>
    <name evidence="1" type="ORF">MMEN_LOCUS7809</name>
</gene>
<comment type="caution">
    <text evidence="1">The sequence shown here is derived from an EMBL/GenBank/DDBJ whole genome shotgun (WGS) entry which is preliminary data.</text>
</comment>
<keyword evidence="2" id="KW-1185">Reference proteome</keyword>